<dbReference type="FunFam" id="3.30.160.60:FF:000557">
    <property type="entry name" value="zinc finger and SCAN domain-containing protein 29"/>
    <property type="match status" value="1"/>
</dbReference>
<protein>
    <submittedName>
        <fullName evidence="12">Uncharacterized protein LOC103516671</fullName>
    </submittedName>
</protein>
<dbReference type="PANTHER" id="PTHR16515:SF49">
    <property type="entry name" value="GASTRULA ZINC FINGER PROTEIN XLCGF49.1-LIKE-RELATED"/>
    <property type="match status" value="1"/>
</dbReference>
<feature type="domain" description="C2H2-type" evidence="10">
    <location>
        <begin position="1166"/>
        <end position="1193"/>
    </location>
</feature>
<dbReference type="Pfam" id="PF12874">
    <property type="entry name" value="zf-met"/>
    <property type="match status" value="1"/>
</dbReference>
<dbReference type="FunFam" id="3.30.160.60:FF:000446">
    <property type="entry name" value="Zinc finger protein"/>
    <property type="match status" value="1"/>
</dbReference>
<evidence type="ECO:0000256" key="2">
    <source>
        <dbReference type="ARBA" id="ARBA00022723"/>
    </source>
</evidence>
<reference evidence="12" key="1">
    <citation type="submission" date="2025-08" db="UniProtKB">
        <authorList>
            <consortium name="RefSeq"/>
        </authorList>
    </citation>
    <scope>IDENTIFICATION</scope>
</reference>
<feature type="compositionally biased region" description="Polar residues" evidence="9">
    <location>
        <begin position="949"/>
        <end position="963"/>
    </location>
</feature>
<dbReference type="RefSeq" id="XP_008479877.2">
    <property type="nucleotide sequence ID" value="XM_008481655.3"/>
</dbReference>
<dbReference type="InterPro" id="IPR036236">
    <property type="entry name" value="Znf_C2H2_sf"/>
</dbReference>
<accession>A0A1S3DE29</accession>
<keyword evidence="2" id="KW-0479">Metal-binding</keyword>
<feature type="compositionally biased region" description="Basic and acidic residues" evidence="9">
    <location>
        <begin position="475"/>
        <end position="487"/>
    </location>
</feature>
<dbReference type="STRING" id="121845.A0A1S3DE29"/>
<dbReference type="OrthoDB" id="9041148at2759"/>
<keyword evidence="3" id="KW-0677">Repeat</keyword>
<evidence type="ECO:0000256" key="6">
    <source>
        <dbReference type="ARBA" id="ARBA00023125"/>
    </source>
</evidence>
<dbReference type="PANTHER" id="PTHR16515">
    <property type="entry name" value="PR DOMAIN ZINC FINGER PROTEIN"/>
    <property type="match status" value="1"/>
</dbReference>
<sequence>MADTLHYIDTFTDLLRQAICLISQMRHEEYILALKQWQIADSMVQSMANQFDVLGNPYTSSNCLREDDNDSVDSAKIREQIDLMVEEFPEENEKSSSWTIFNDTFLMFSDEELESIFRKAFIRSKAKNPNGDKEEQTELMKQNFSNEICDSNEGLNEGQKKTPEQALIMMSFSEKSNTYTSSSDTDSSQPSENHSMNTAGNMTTRLNCVEASVNITTIQESATSNSPPREIRTSLSKEHTVLTSLLEQKTNITENSVLKSIPSSKKSQLFEIPCNSNLSSSSNNNLNAQGSGNITHLFQNSDTNNFKIEIVMELDKGTANAISGDPKYKIKISPEHFNNIRVNDFPARVEQNASVFMESSSSASETTSFSYQLKNNNHVSTTSSVENQVDGQNDVIKKITNNLIDGIVKPLETKSTILDNSNVSREIKKGIEKTKRNNKNHTTNNCKLNRRNYLNKIEDNVKFTSAIPGKQYSSRNKEEISRKEEKYKKKSETKKLSEEKSLKSHENHKELLPSQYIVNKSDKLQDRITHPEVQVGDFSNPSEQSDQMNHSFKIKDNIKDLDNLNNDDDVVVLEEKRNNMSGVKQNISFESETPPHVIKSDINNLGNNNFFLISNDSSKEKQNVKYLILNNNNLFKTLNFDGANKNETSGNISNNNDNGQQTNLLLLNNDKNGNLLILNKDIVKQSNSFLLNNNNLYNPCETHYFIINDTCNTFQQITDTSEKKNFVSVCDFSPPSSSSPQLVDPLQDQTKIAINTNDVEENDKMIKNCTESYDSQLYCDRSNENTADMVMLSQESANDAKNTDKDLIQNKENILILNNHLSEEHFKFDSNDPGVQIRIDDGMYSLNEKISNELKMGGGKCSEIPQIYFINDLDSPLSVTNEFCVDTNVKDLPLDSDQTTNHLESINYDDVPEKTLSATTSNPLIECEDNVISNTTQPDSKYVLPMFKTNENSSTSGDKNTLSDPKITKTKETGKMPQKNGLKSLDAKYKSVSAKNKLTSLKQNSSSFLKHLKSKLEKQKPVSKNQILNKAPSNYLHKNAPIVKKMKLDDMDSVLTNDPVENASKILALCMRKETEAQQKSLACNICSMVFCDEIVLNKHVEEHSTLGKFTCTVCKKVFNNIKSLKTHSRIHTGEKPFRCSVCGKSFSQRGILSSHLAVHAGVKPHICKQCGHAFTQKSQLRLHEMRHGNIRHFACNVCPFKFTTKSDLQRHQRSHEGVKPFRCEYCDKTFTRQIIMKEHLNRHKGVQPYSCSHCDKTFFDAQSLNKHKLSHKTSADPISSAKGSKLFGGIG</sequence>
<dbReference type="InterPro" id="IPR013087">
    <property type="entry name" value="Znf_C2H2_type"/>
</dbReference>
<dbReference type="SUPFAM" id="SSF57667">
    <property type="entry name" value="beta-beta-alpha zinc fingers"/>
    <property type="match status" value="4"/>
</dbReference>
<dbReference type="PaxDb" id="121845-A0A1S3DE29"/>
<feature type="compositionally biased region" description="Polar residues" evidence="9">
    <location>
        <begin position="189"/>
        <end position="199"/>
    </location>
</feature>
<feature type="region of interest" description="Disordered" evidence="9">
    <location>
        <begin position="472"/>
        <end position="518"/>
    </location>
</feature>
<evidence type="ECO:0000259" key="10">
    <source>
        <dbReference type="PROSITE" id="PS50157"/>
    </source>
</evidence>
<feature type="compositionally biased region" description="Basic and acidic residues" evidence="9">
    <location>
        <begin position="493"/>
        <end position="511"/>
    </location>
</feature>
<feature type="region of interest" description="Disordered" evidence="9">
    <location>
        <begin position="948"/>
        <end position="981"/>
    </location>
</feature>
<dbReference type="GO" id="GO:0003677">
    <property type="term" value="F:DNA binding"/>
    <property type="evidence" value="ECO:0007669"/>
    <property type="project" value="UniProtKB-KW"/>
</dbReference>
<evidence type="ECO:0000313" key="11">
    <source>
        <dbReference type="Proteomes" id="UP000079169"/>
    </source>
</evidence>
<dbReference type="GO" id="GO:0010468">
    <property type="term" value="P:regulation of gene expression"/>
    <property type="evidence" value="ECO:0007669"/>
    <property type="project" value="TreeGrafter"/>
</dbReference>
<gene>
    <name evidence="12" type="primary">LOC103516671</name>
</gene>
<evidence type="ECO:0000256" key="4">
    <source>
        <dbReference type="ARBA" id="ARBA00022771"/>
    </source>
</evidence>
<evidence type="ECO:0000256" key="1">
    <source>
        <dbReference type="ARBA" id="ARBA00004123"/>
    </source>
</evidence>
<name>A0A1S3DE29_DIACI</name>
<evidence type="ECO:0000256" key="9">
    <source>
        <dbReference type="SAM" id="MobiDB-lite"/>
    </source>
</evidence>
<dbReference type="SMART" id="SM00355">
    <property type="entry name" value="ZnF_C2H2"/>
    <property type="match status" value="7"/>
</dbReference>
<organism evidence="11 12">
    <name type="scientific">Diaphorina citri</name>
    <name type="common">Asian citrus psyllid</name>
    <dbReference type="NCBI Taxonomy" id="121845"/>
    <lineage>
        <taxon>Eukaryota</taxon>
        <taxon>Metazoa</taxon>
        <taxon>Ecdysozoa</taxon>
        <taxon>Arthropoda</taxon>
        <taxon>Hexapoda</taxon>
        <taxon>Insecta</taxon>
        <taxon>Pterygota</taxon>
        <taxon>Neoptera</taxon>
        <taxon>Paraneoptera</taxon>
        <taxon>Hemiptera</taxon>
        <taxon>Sternorrhyncha</taxon>
        <taxon>Psylloidea</taxon>
        <taxon>Psyllidae</taxon>
        <taxon>Diaphorininae</taxon>
        <taxon>Diaphorina</taxon>
    </lineage>
</organism>
<keyword evidence="6" id="KW-0238">DNA-binding</keyword>
<dbReference type="Pfam" id="PF00096">
    <property type="entry name" value="zf-C2H2"/>
    <property type="match status" value="4"/>
</dbReference>
<feature type="domain" description="C2H2-type" evidence="10">
    <location>
        <begin position="1138"/>
        <end position="1165"/>
    </location>
</feature>
<dbReference type="Proteomes" id="UP000079169">
    <property type="component" value="Unplaced"/>
</dbReference>
<dbReference type="GO" id="GO:0008270">
    <property type="term" value="F:zinc ion binding"/>
    <property type="evidence" value="ECO:0007669"/>
    <property type="project" value="UniProtKB-KW"/>
</dbReference>
<evidence type="ECO:0000256" key="5">
    <source>
        <dbReference type="ARBA" id="ARBA00022833"/>
    </source>
</evidence>
<feature type="domain" description="C2H2-type" evidence="10">
    <location>
        <begin position="1194"/>
        <end position="1221"/>
    </location>
</feature>
<proteinExistence type="predicted"/>
<dbReference type="PROSITE" id="PS00028">
    <property type="entry name" value="ZINC_FINGER_C2H2_1"/>
    <property type="match status" value="6"/>
</dbReference>
<feature type="domain" description="C2H2-type" evidence="10">
    <location>
        <begin position="1250"/>
        <end position="1277"/>
    </location>
</feature>
<evidence type="ECO:0000313" key="12">
    <source>
        <dbReference type="RefSeq" id="XP_008479877.2"/>
    </source>
</evidence>
<dbReference type="Gene3D" id="3.30.160.60">
    <property type="entry name" value="Classic Zinc Finger"/>
    <property type="match status" value="6"/>
</dbReference>
<keyword evidence="7" id="KW-0539">Nucleus</keyword>
<dbReference type="GeneID" id="103516671"/>
<dbReference type="GO" id="GO:0005634">
    <property type="term" value="C:nucleus"/>
    <property type="evidence" value="ECO:0007669"/>
    <property type="project" value="UniProtKB-SubCell"/>
</dbReference>
<dbReference type="InterPro" id="IPR050331">
    <property type="entry name" value="Zinc_finger"/>
</dbReference>
<evidence type="ECO:0000256" key="8">
    <source>
        <dbReference type="PROSITE-ProRule" id="PRU00042"/>
    </source>
</evidence>
<keyword evidence="5" id="KW-0862">Zinc</keyword>
<dbReference type="KEGG" id="dci:103516671"/>
<evidence type="ECO:0000256" key="7">
    <source>
        <dbReference type="ARBA" id="ARBA00023242"/>
    </source>
</evidence>
<feature type="region of interest" description="Disordered" evidence="9">
    <location>
        <begin position="175"/>
        <end position="199"/>
    </location>
</feature>
<evidence type="ECO:0000256" key="3">
    <source>
        <dbReference type="ARBA" id="ARBA00022737"/>
    </source>
</evidence>
<dbReference type="Pfam" id="PF13912">
    <property type="entry name" value="zf-C2H2_6"/>
    <property type="match status" value="1"/>
</dbReference>
<comment type="subcellular location">
    <subcellularLocation>
        <location evidence="1">Nucleus</location>
    </subcellularLocation>
</comment>
<dbReference type="OMA" id="HEEYILA"/>
<keyword evidence="4 8" id="KW-0863">Zinc-finger</keyword>
<feature type="domain" description="C2H2-type" evidence="10">
    <location>
        <begin position="1110"/>
        <end position="1137"/>
    </location>
</feature>
<keyword evidence="11" id="KW-1185">Reference proteome</keyword>
<dbReference type="PROSITE" id="PS50157">
    <property type="entry name" value="ZINC_FINGER_C2H2_2"/>
    <property type="match status" value="6"/>
</dbReference>
<feature type="domain" description="C2H2-type" evidence="10">
    <location>
        <begin position="1222"/>
        <end position="1249"/>
    </location>
</feature>